<dbReference type="InterPro" id="IPR004808">
    <property type="entry name" value="AP_endonuc_1"/>
</dbReference>
<dbReference type="GO" id="GO:0003906">
    <property type="term" value="F:DNA-(apurinic or apyrimidinic site) endonuclease activity"/>
    <property type="evidence" value="ECO:0007669"/>
    <property type="project" value="TreeGrafter"/>
</dbReference>
<feature type="active site" description="Proton donor/acceptor" evidence="5">
    <location>
        <position position="212"/>
    </location>
</feature>
<keyword evidence="8" id="KW-0227">DNA damage</keyword>
<comment type="cofactor">
    <cofactor evidence="6 8">
        <name>Mg(2+)</name>
        <dbReference type="ChEBI" id="CHEBI:18420"/>
    </cofactor>
    <cofactor evidence="6 8">
        <name>Mn(2+)</name>
        <dbReference type="ChEBI" id="CHEBI:29035"/>
    </cofactor>
    <text evidence="6 8">Probably binds two magnesium or manganese ions per subunit.</text>
</comment>
<dbReference type="Pfam" id="PF03372">
    <property type="entry name" value="Exo_endo_phos"/>
    <property type="match status" value="1"/>
</dbReference>
<dbReference type="EMBL" id="CAJNJA010042219">
    <property type="protein sequence ID" value="CAE7781675.1"/>
    <property type="molecule type" value="Genomic_DNA"/>
</dbReference>
<feature type="region of interest" description="Disordered" evidence="9">
    <location>
        <begin position="347"/>
        <end position="383"/>
    </location>
</feature>
<feature type="binding site" evidence="6">
    <location>
        <position position="339"/>
    </location>
    <ligand>
        <name>Mg(2+)</name>
        <dbReference type="ChEBI" id="CHEBI:18420"/>
        <label>1</label>
    </ligand>
</feature>
<organism evidence="11 12">
    <name type="scientific">Symbiodinium necroappetens</name>
    <dbReference type="NCBI Taxonomy" id="1628268"/>
    <lineage>
        <taxon>Eukaryota</taxon>
        <taxon>Sar</taxon>
        <taxon>Alveolata</taxon>
        <taxon>Dinophyceae</taxon>
        <taxon>Suessiales</taxon>
        <taxon>Symbiodiniaceae</taxon>
        <taxon>Symbiodinium</taxon>
    </lineage>
</organism>
<feature type="active site" evidence="5">
    <location>
        <position position="175"/>
    </location>
</feature>
<feature type="active site" description="Proton acceptor" evidence="5">
    <location>
        <position position="339"/>
    </location>
</feature>
<dbReference type="PROSITE" id="PS51435">
    <property type="entry name" value="AP_NUCLEASE_F1_4"/>
    <property type="match status" value="1"/>
</dbReference>
<keyword evidence="8" id="KW-0234">DNA repair</keyword>
<evidence type="ECO:0000256" key="3">
    <source>
        <dbReference type="ARBA" id="ARBA00022801"/>
    </source>
</evidence>
<feature type="binding site" evidence="6">
    <location>
        <position position="214"/>
    </location>
    <ligand>
        <name>Mg(2+)</name>
        <dbReference type="ChEBI" id="CHEBI:18420"/>
        <label>1</label>
    </ligand>
</feature>
<name>A0A812YGQ7_9DINO</name>
<evidence type="ECO:0000256" key="4">
    <source>
        <dbReference type="ARBA" id="ARBA00022842"/>
    </source>
</evidence>
<dbReference type="Proteomes" id="UP000601435">
    <property type="component" value="Unassembled WGS sequence"/>
</dbReference>
<feature type="site" description="Important for catalytic activity" evidence="7">
    <location>
        <position position="307"/>
    </location>
</feature>
<dbReference type="Gene3D" id="3.60.10.10">
    <property type="entry name" value="Endonuclease/exonuclease/phosphatase"/>
    <property type="match status" value="1"/>
</dbReference>
<evidence type="ECO:0000256" key="1">
    <source>
        <dbReference type="ARBA" id="ARBA00007092"/>
    </source>
</evidence>
<feature type="site" description="Transition state stabilizer" evidence="7">
    <location>
        <position position="214"/>
    </location>
</feature>
<dbReference type="GO" id="GO:0005634">
    <property type="term" value="C:nucleus"/>
    <property type="evidence" value="ECO:0007669"/>
    <property type="project" value="TreeGrafter"/>
</dbReference>
<comment type="similarity">
    <text evidence="1 8">Belongs to the DNA repair enzymes AP/ExoA family.</text>
</comment>
<keyword evidence="12" id="KW-1185">Reference proteome</keyword>
<feature type="compositionally biased region" description="Polar residues" evidence="9">
    <location>
        <begin position="363"/>
        <end position="373"/>
    </location>
</feature>
<evidence type="ECO:0000256" key="7">
    <source>
        <dbReference type="PIRSR" id="PIRSR604808-3"/>
    </source>
</evidence>
<dbReference type="NCBIfam" id="TIGR00633">
    <property type="entry name" value="xth"/>
    <property type="match status" value="1"/>
</dbReference>
<keyword evidence="2 6" id="KW-0479">Metal-binding</keyword>
<feature type="site" description="Interaction with DNA substrate" evidence="7">
    <location>
        <position position="339"/>
    </location>
</feature>
<keyword evidence="3" id="KW-0378">Hydrolase</keyword>
<dbReference type="EC" id="3.1.-.-" evidence="8"/>
<reference evidence="11" key="1">
    <citation type="submission" date="2021-02" db="EMBL/GenBank/DDBJ databases">
        <authorList>
            <person name="Dougan E. K."/>
            <person name="Rhodes N."/>
            <person name="Thang M."/>
            <person name="Chan C."/>
        </authorList>
    </citation>
    <scope>NUCLEOTIDE SEQUENCE</scope>
</reference>
<evidence type="ECO:0000313" key="12">
    <source>
        <dbReference type="Proteomes" id="UP000601435"/>
    </source>
</evidence>
<dbReference type="GO" id="GO:0008081">
    <property type="term" value="F:phosphoric diester hydrolase activity"/>
    <property type="evidence" value="ECO:0007669"/>
    <property type="project" value="TreeGrafter"/>
</dbReference>
<evidence type="ECO:0000259" key="10">
    <source>
        <dbReference type="Pfam" id="PF03372"/>
    </source>
</evidence>
<feature type="binding site" evidence="6">
    <location>
        <position position="338"/>
    </location>
    <ligand>
        <name>Mg(2+)</name>
        <dbReference type="ChEBI" id="CHEBI:18420"/>
        <label>1</label>
    </ligand>
</feature>
<evidence type="ECO:0000256" key="5">
    <source>
        <dbReference type="PIRSR" id="PIRSR604808-1"/>
    </source>
</evidence>
<dbReference type="OrthoDB" id="498125at2759"/>
<dbReference type="GO" id="GO:0006284">
    <property type="term" value="P:base-excision repair"/>
    <property type="evidence" value="ECO:0007669"/>
    <property type="project" value="TreeGrafter"/>
</dbReference>
<evidence type="ECO:0000256" key="9">
    <source>
        <dbReference type="SAM" id="MobiDB-lite"/>
    </source>
</evidence>
<dbReference type="AlphaFoldDB" id="A0A812YGQ7"/>
<dbReference type="InterPro" id="IPR036691">
    <property type="entry name" value="Endo/exonu/phosph_ase_sf"/>
</dbReference>
<dbReference type="SUPFAM" id="SSF56219">
    <property type="entry name" value="DNase I-like"/>
    <property type="match status" value="1"/>
</dbReference>
<proteinExistence type="inferred from homology"/>
<keyword evidence="6" id="KW-0464">Manganese</keyword>
<dbReference type="PANTHER" id="PTHR22748">
    <property type="entry name" value="AP ENDONUCLEASE"/>
    <property type="match status" value="1"/>
</dbReference>
<dbReference type="GO" id="GO:0008311">
    <property type="term" value="F:double-stranded DNA 3'-5' DNA exonuclease activity"/>
    <property type="evidence" value="ECO:0007669"/>
    <property type="project" value="TreeGrafter"/>
</dbReference>
<feature type="binding site" evidence="6">
    <location>
        <position position="56"/>
    </location>
    <ligand>
        <name>Mg(2+)</name>
        <dbReference type="ChEBI" id="CHEBI:18420"/>
        <label>1</label>
    </ligand>
</feature>
<evidence type="ECO:0000256" key="2">
    <source>
        <dbReference type="ARBA" id="ARBA00022723"/>
    </source>
</evidence>
<dbReference type="PANTHER" id="PTHR22748:SF10">
    <property type="entry name" value="DNA-(APURINIC OR APYRIMIDINIC SITE) ENDONUCLEASE"/>
    <property type="match status" value="1"/>
</dbReference>
<sequence length="383" mass="42673">MDRAQDDPAPGAEAFGDPQKIISWNANGLAVQLRNNWSLIKQFLENEDPDVLCLQEVRLPAAGPKGCKRGDGQKRSRGEAKYDSAQEKADWDLVQRTLVATFAKMYSFHWSLADWKYAGTLMMIRRSLRPSCITYTCSTFGMDHAAHFDPANRKWHPEGRIICASFATFDLLATYSPNNGSDPESFARRAAWDKALNEAVVQRNRPLLWIGDLNVAAERIDVTHPDWFAQQCYQGEPADMRGQPGFTEGERRRFKELLVTGRLVDAYRRLHPSDDVPPAAGPYFTWRGHPPVHQTVAKYHGKGMRIDYALVAEEMLARLEACDILGQGADRNGFLGSDHCPLRCTLQKESSAGSPPSIAVVEQPSTLSSQVDSESPAPVTVLD</sequence>
<feature type="binding site" evidence="6">
    <location>
        <position position="25"/>
    </location>
    <ligand>
        <name>Mg(2+)</name>
        <dbReference type="ChEBI" id="CHEBI:18420"/>
        <label>1</label>
    </ligand>
</feature>
<comment type="caution">
    <text evidence="11">The sequence shown here is derived from an EMBL/GenBank/DDBJ whole genome shotgun (WGS) entry which is preliminary data.</text>
</comment>
<feature type="domain" description="Endonuclease/exonuclease/phosphatase" evidence="10">
    <location>
        <begin position="22"/>
        <end position="339"/>
    </location>
</feature>
<evidence type="ECO:0000256" key="6">
    <source>
        <dbReference type="PIRSR" id="PIRSR604808-2"/>
    </source>
</evidence>
<protein>
    <recommendedName>
        <fullName evidence="8">DNA-(apurinic or apyrimidinic site) endonuclease</fullName>
        <ecNumber evidence="8">3.1.-.-</ecNumber>
    </recommendedName>
</protein>
<evidence type="ECO:0000313" key="11">
    <source>
        <dbReference type="EMBL" id="CAE7781675.1"/>
    </source>
</evidence>
<feature type="binding site" evidence="6">
    <location>
        <position position="212"/>
    </location>
    <ligand>
        <name>Mg(2+)</name>
        <dbReference type="ChEBI" id="CHEBI:18420"/>
        <label>2</label>
    </ligand>
</feature>
<gene>
    <name evidence="11" type="primary">APE1L</name>
    <name evidence="11" type="ORF">SNEC2469_LOCUS22906</name>
</gene>
<dbReference type="InterPro" id="IPR005135">
    <property type="entry name" value="Endo/exonuclease/phosphatase"/>
</dbReference>
<accession>A0A812YGQ7</accession>
<dbReference type="GO" id="GO:0046872">
    <property type="term" value="F:metal ion binding"/>
    <property type="evidence" value="ECO:0007669"/>
    <property type="project" value="UniProtKB-KW"/>
</dbReference>
<keyword evidence="4 6" id="KW-0460">Magnesium</keyword>
<evidence type="ECO:0000256" key="8">
    <source>
        <dbReference type="RuleBase" id="RU362131"/>
    </source>
</evidence>